<dbReference type="AlphaFoldDB" id="A0A0F9GAN5"/>
<protein>
    <recommendedName>
        <fullName evidence="2">Lipoprotein</fullName>
    </recommendedName>
</protein>
<gene>
    <name evidence="1" type="ORF">LCGC14_1849650</name>
</gene>
<proteinExistence type="predicted"/>
<dbReference type="EMBL" id="LAZR01018562">
    <property type="protein sequence ID" value="KKL95924.1"/>
    <property type="molecule type" value="Genomic_DNA"/>
</dbReference>
<name>A0A0F9GAN5_9ZZZZ</name>
<evidence type="ECO:0000313" key="1">
    <source>
        <dbReference type="EMBL" id="KKL95924.1"/>
    </source>
</evidence>
<reference evidence="1" key="1">
    <citation type="journal article" date="2015" name="Nature">
        <title>Complex archaea that bridge the gap between prokaryotes and eukaryotes.</title>
        <authorList>
            <person name="Spang A."/>
            <person name="Saw J.H."/>
            <person name="Jorgensen S.L."/>
            <person name="Zaremba-Niedzwiedzka K."/>
            <person name="Martijn J."/>
            <person name="Lind A.E."/>
            <person name="van Eijk R."/>
            <person name="Schleper C."/>
            <person name="Guy L."/>
            <person name="Ettema T.J."/>
        </authorList>
    </citation>
    <scope>NUCLEOTIDE SEQUENCE</scope>
</reference>
<dbReference type="PROSITE" id="PS51257">
    <property type="entry name" value="PROKAR_LIPOPROTEIN"/>
    <property type="match status" value="1"/>
</dbReference>
<evidence type="ECO:0008006" key="2">
    <source>
        <dbReference type="Google" id="ProtNLM"/>
    </source>
</evidence>
<organism evidence="1">
    <name type="scientific">marine sediment metagenome</name>
    <dbReference type="NCBI Taxonomy" id="412755"/>
    <lineage>
        <taxon>unclassified sequences</taxon>
        <taxon>metagenomes</taxon>
        <taxon>ecological metagenomes</taxon>
    </lineage>
</organism>
<comment type="caution">
    <text evidence="1">The sequence shown here is derived from an EMBL/GenBank/DDBJ whole genome shotgun (WGS) entry which is preliminary data.</text>
</comment>
<sequence length="102" mass="10533">MLRIVTVAALALTLGGCAGLQDLVDGYGGEKALALLEKAAEGVEKVESATLGNAGKALKGYCDKVPPKARKMLRDRLNAREEASGAKIGVWCPNDGPLTLGP</sequence>
<accession>A0A0F9GAN5</accession>